<evidence type="ECO:0000256" key="5">
    <source>
        <dbReference type="ARBA" id="ARBA00023163"/>
    </source>
</evidence>
<keyword evidence="4" id="KW-0238">DNA-binding</keyword>
<keyword evidence="2" id="KW-0067">ATP-binding</keyword>
<dbReference type="CDD" id="cd00009">
    <property type="entry name" value="AAA"/>
    <property type="match status" value="1"/>
</dbReference>
<evidence type="ECO:0000259" key="7">
    <source>
        <dbReference type="PROSITE" id="PS50045"/>
    </source>
</evidence>
<sequence length="466" mass="51811">MSHILIVEDEAIIRTALRKLLERHKYRVSEAGSVREATANYRLADVDLIISDLRLPGAPGTDLIKMAGDVPVLIMTSYASLRSAVDSMRMGAADYIAKPFDHDEMVATVRRVIGKAERSRAAAPKPNANASGIAGMIGSSPVMRDLYSRIHKVAPSDATVLVHGETGTGKELVARAIHEESRRSDKPLISVNCAAIPETLIEAELFGHEKGAFTGAQSAREGLIAAADGGTLFLDEIGELPLEAQARLLRVLQEGEVRPIGSIESRKVDVRLVAATHRNLRQLCQQKKFRDDLYYRINVVQLTLPPLRERGKDVMAIAEHLLEKYCSKQGRATLRLSPEAIQAITTYTWPGNVRELENALQRSVILTDPGRKEIDHKVLDIELDLVPVEDDDVLVHRARPRHQDPKEDLSLEDYFARFVLENQDTMSETELAKKLGVSRKCLWERRQKLGIPRSKRKRAAEAEAEG</sequence>
<dbReference type="InterPro" id="IPR011006">
    <property type="entry name" value="CheY-like_superfamily"/>
</dbReference>
<dbReference type="RefSeq" id="WP_285762953.1">
    <property type="nucleotide sequence ID" value="NZ_BSYJ01000002.1"/>
</dbReference>
<reference evidence="9 10" key="1">
    <citation type="submission" date="2023-04" db="EMBL/GenBank/DDBJ databases">
        <title>Marinobulbifer ophiurae gen. nov., sp. Nov., isolate from tissue of brittle star Ophioplocus japonicus.</title>
        <authorList>
            <person name="Kawano K."/>
            <person name="Sawayama S."/>
            <person name="Nakagawa S."/>
        </authorList>
    </citation>
    <scope>NUCLEOTIDE SEQUENCE [LARGE SCALE GENOMIC DNA]</scope>
    <source>
        <strain evidence="9 10">NKW57</strain>
    </source>
</reference>
<dbReference type="InterPro" id="IPR025943">
    <property type="entry name" value="Sigma_54_int_dom_ATP-bd_2"/>
</dbReference>
<feature type="modified residue" description="4-aspartylphosphate" evidence="6">
    <location>
        <position position="52"/>
    </location>
</feature>
<dbReference type="EMBL" id="BSYJ01000002">
    <property type="protein sequence ID" value="GMG86427.1"/>
    <property type="molecule type" value="Genomic_DNA"/>
</dbReference>
<name>A0ABQ6LWM2_9GAMM</name>
<dbReference type="InterPro" id="IPR003593">
    <property type="entry name" value="AAA+_ATPase"/>
</dbReference>
<evidence type="ECO:0000259" key="8">
    <source>
        <dbReference type="PROSITE" id="PS50110"/>
    </source>
</evidence>
<dbReference type="Gene3D" id="3.40.50.2300">
    <property type="match status" value="1"/>
</dbReference>
<comment type="caution">
    <text evidence="9">The sequence shown here is derived from an EMBL/GenBank/DDBJ whole genome shotgun (WGS) entry which is preliminary data.</text>
</comment>
<organism evidence="9 10">
    <name type="scientific">Biformimicrobium ophioploci</name>
    <dbReference type="NCBI Taxonomy" id="3036711"/>
    <lineage>
        <taxon>Bacteria</taxon>
        <taxon>Pseudomonadati</taxon>
        <taxon>Pseudomonadota</taxon>
        <taxon>Gammaproteobacteria</taxon>
        <taxon>Cellvibrionales</taxon>
        <taxon>Microbulbiferaceae</taxon>
        <taxon>Biformimicrobium</taxon>
    </lineage>
</organism>
<dbReference type="Gene3D" id="1.10.10.10">
    <property type="entry name" value="Winged helix-like DNA-binding domain superfamily/Winged helix DNA-binding domain"/>
    <property type="match status" value="1"/>
</dbReference>
<gene>
    <name evidence="9" type="primary">cbrB</name>
    <name evidence="9" type="ORF">MNKW57_07480</name>
</gene>
<dbReference type="Gene3D" id="3.40.50.300">
    <property type="entry name" value="P-loop containing nucleotide triphosphate hydrolases"/>
    <property type="match status" value="1"/>
</dbReference>
<dbReference type="InterPro" id="IPR036388">
    <property type="entry name" value="WH-like_DNA-bd_sf"/>
</dbReference>
<dbReference type="InterPro" id="IPR058031">
    <property type="entry name" value="AAA_lid_NorR"/>
</dbReference>
<evidence type="ECO:0000256" key="3">
    <source>
        <dbReference type="ARBA" id="ARBA00023015"/>
    </source>
</evidence>
<dbReference type="InterPro" id="IPR025662">
    <property type="entry name" value="Sigma_54_int_dom_ATP-bd_1"/>
</dbReference>
<keyword evidence="10" id="KW-1185">Reference proteome</keyword>
<dbReference type="SUPFAM" id="SSF52540">
    <property type="entry name" value="P-loop containing nucleoside triphosphate hydrolases"/>
    <property type="match status" value="1"/>
</dbReference>
<dbReference type="Gene3D" id="1.10.8.60">
    <property type="match status" value="1"/>
</dbReference>
<feature type="domain" description="Response regulatory" evidence="8">
    <location>
        <begin position="3"/>
        <end position="113"/>
    </location>
</feature>
<dbReference type="InterPro" id="IPR027417">
    <property type="entry name" value="P-loop_NTPase"/>
</dbReference>
<dbReference type="CDD" id="cd00156">
    <property type="entry name" value="REC"/>
    <property type="match status" value="1"/>
</dbReference>
<dbReference type="PROSITE" id="PS50045">
    <property type="entry name" value="SIGMA54_INTERACT_4"/>
    <property type="match status" value="1"/>
</dbReference>
<keyword evidence="3" id="KW-0805">Transcription regulation</keyword>
<keyword evidence="6" id="KW-0597">Phosphoprotein</keyword>
<dbReference type="InterPro" id="IPR002078">
    <property type="entry name" value="Sigma_54_int"/>
</dbReference>
<feature type="domain" description="Sigma-54 factor interaction" evidence="7">
    <location>
        <begin position="136"/>
        <end position="365"/>
    </location>
</feature>
<dbReference type="Proteomes" id="UP001224392">
    <property type="component" value="Unassembled WGS sequence"/>
</dbReference>
<dbReference type="PANTHER" id="PTHR32071">
    <property type="entry name" value="TRANSCRIPTIONAL REGULATORY PROTEIN"/>
    <property type="match status" value="1"/>
</dbReference>
<dbReference type="InterPro" id="IPR001789">
    <property type="entry name" value="Sig_transdc_resp-reg_receiver"/>
</dbReference>
<dbReference type="PROSITE" id="PS00688">
    <property type="entry name" value="SIGMA54_INTERACT_3"/>
    <property type="match status" value="1"/>
</dbReference>
<dbReference type="SMART" id="SM00382">
    <property type="entry name" value="AAA"/>
    <property type="match status" value="1"/>
</dbReference>
<keyword evidence="5" id="KW-0804">Transcription</keyword>
<dbReference type="SMART" id="SM00448">
    <property type="entry name" value="REC"/>
    <property type="match status" value="1"/>
</dbReference>
<evidence type="ECO:0000313" key="9">
    <source>
        <dbReference type="EMBL" id="GMG86427.1"/>
    </source>
</evidence>
<evidence type="ECO:0000256" key="4">
    <source>
        <dbReference type="ARBA" id="ARBA00023125"/>
    </source>
</evidence>
<dbReference type="InterPro" id="IPR025944">
    <property type="entry name" value="Sigma_54_int_dom_CS"/>
</dbReference>
<dbReference type="Pfam" id="PF00072">
    <property type="entry name" value="Response_reg"/>
    <property type="match status" value="1"/>
</dbReference>
<evidence type="ECO:0000256" key="2">
    <source>
        <dbReference type="ARBA" id="ARBA00022840"/>
    </source>
</evidence>
<dbReference type="PROSITE" id="PS50110">
    <property type="entry name" value="RESPONSE_REGULATORY"/>
    <property type="match status" value="1"/>
</dbReference>
<dbReference type="PROSITE" id="PS00676">
    <property type="entry name" value="SIGMA54_INTERACT_2"/>
    <property type="match status" value="1"/>
</dbReference>
<evidence type="ECO:0000256" key="6">
    <source>
        <dbReference type="PROSITE-ProRule" id="PRU00169"/>
    </source>
</evidence>
<protein>
    <submittedName>
        <fullName evidence="9">Two-component system response regulator CbrB</fullName>
    </submittedName>
</protein>
<evidence type="ECO:0000313" key="10">
    <source>
        <dbReference type="Proteomes" id="UP001224392"/>
    </source>
</evidence>
<accession>A0ABQ6LWM2</accession>
<dbReference type="PROSITE" id="PS00675">
    <property type="entry name" value="SIGMA54_INTERACT_1"/>
    <property type="match status" value="1"/>
</dbReference>
<dbReference type="SUPFAM" id="SSF52172">
    <property type="entry name" value="CheY-like"/>
    <property type="match status" value="1"/>
</dbReference>
<dbReference type="Pfam" id="PF00158">
    <property type="entry name" value="Sigma54_activat"/>
    <property type="match status" value="1"/>
</dbReference>
<dbReference type="Pfam" id="PF25601">
    <property type="entry name" value="AAA_lid_14"/>
    <property type="match status" value="1"/>
</dbReference>
<evidence type="ECO:0000256" key="1">
    <source>
        <dbReference type="ARBA" id="ARBA00022741"/>
    </source>
</evidence>
<keyword evidence="1" id="KW-0547">Nucleotide-binding</keyword>
<proteinExistence type="predicted"/>
<dbReference type="PANTHER" id="PTHR32071:SF117">
    <property type="entry name" value="PTS-DEPENDENT DIHYDROXYACETONE KINASE OPERON REGULATORY PROTEIN-RELATED"/>
    <property type="match status" value="1"/>
</dbReference>